<dbReference type="GO" id="GO:0016020">
    <property type="term" value="C:membrane"/>
    <property type="evidence" value="ECO:0007669"/>
    <property type="project" value="UniProtKB-SubCell"/>
</dbReference>
<protein>
    <recommendedName>
        <fullName evidence="9">PRA1 family protein</fullName>
    </recommendedName>
</protein>
<evidence type="ECO:0000256" key="4">
    <source>
        <dbReference type="ARBA" id="ARBA00023136"/>
    </source>
</evidence>
<evidence type="ECO:0000256" key="6">
    <source>
        <dbReference type="SAM" id="Phobius"/>
    </source>
</evidence>
<feature type="compositionally biased region" description="Basic and acidic residues" evidence="5">
    <location>
        <begin position="368"/>
        <end position="378"/>
    </location>
</feature>
<feature type="compositionally biased region" description="Low complexity" evidence="5">
    <location>
        <begin position="589"/>
        <end position="608"/>
    </location>
</feature>
<dbReference type="Pfam" id="PF03208">
    <property type="entry name" value="PRA1"/>
    <property type="match status" value="1"/>
</dbReference>
<keyword evidence="3 6" id="KW-1133">Transmembrane helix</keyword>
<dbReference type="PANTHER" id="PTHR19317:SF0">
    <property type="entry name" value="PRENYLATED RAB ACCEPTOR PROTEIN 1"/>
    <property type="match status" value="1"/>
</dbReference>
<keyword evidence="8" id="KW-1185">Reference proteome</keyword>
<evidence type="ECO:0000256" key="5">
    <source>
        <dbReference type="SAM" id="MobiDB-lite"/>
    </source>
</evidence>
<dbReference type="InterPro" id="IPR004895">
    <property type="entry name" value="Prenylated_rab_accept_PRA1"/>
</dbReference>
<evidence type="ECO:0000256" key="2">
    <source>
        <dbReference type="ARBA" id="ARBA00022692"/>
    </source>
</evidence>
<feature type="compositionally biased region" description="Low complexity" evidence="5">
    <location>
        <begin position="333"/>
        <end position="343"/>
    </location>
</feature>
<evidence type="ECO:0000313" key="8">
    <source>
        <dbReference type="Proteomes" id="UP000237631"/>
    </source>
</evidence>
<sequence length="617" mass="67276">MARINIPIDALTSRLNLGGRFDSLRQQSVGSRFANLRPISEFLDIKRISKPADFGTIQNRVNYNLSYFSSNYAAVFVMLSIYSLLTNLLLSFVIVLIVGGMYGIGKLEGRDLDVGFARATVSQLYTGLLVVSIPLFFWASPFTTVLWLIGASGVTILGHAAFVEKDVAASFSEEALRDPRSIHELDSEGEYDEHGHGVVLNEGSDRIGSLRTSDKLYFDGYDLGQDRRQNRGGTLYDDRAYYDDISEEEDERYQQSRSYAARDREEALLHTALDRISRARREGKGNVSLSMDEMAALERRNGQRLEHPPTQALASPPATPAKATKEKEKAKSSSRSSSSTSLKNQKGRKGSTSSLLFGSPAKSNSKTKQKDPPSRKNSDPQALSGYPPRECMIPGPNGVMYAPVTYFNPPSPELARAHPSSRSSSKHSRRESTPPEMPPIPPRYIRPESSGSLRSLPPDDADWYAPPSRARSASTAQQWAAYDYDMAPPMPAAQGRRNVSGPPAPGHPPNPPYPTDVRYASLRRAPASSSPLAPPRGAREQYGTGLRRVETSSSDSSDGQGVQIDVWDHPRGGGYSIRQTGPLVERENGASGATAAGSPAAKGSGSSPARKRKGSRR</sequence>
<feature type="compositionally biased region" description="Pro residues" evidence="5">
    <location>
        <begin position="502"/>
        <end position="514"/>
    </location>
</feature>
<accession>A0A2S6BW08</accession>
<feature type="compositionally biased region" description="Pro residues" evidence="5">
    <location>
        <begin position="435"/>
        <end position="444"/>
    </location>
</feature>
<proteinExistence type="predicted"/>
<evidence type="ECO:0008006" key="9">
    <source>
        <dbReference type="Google" id="ProtNLM"/>
    </source>
</evidence>
<dbReference type="OrthoDB" id="63113at2759"/>
<keyword evidence="4 6" id="KW-0472">Membrane</keyword>
<dbReference type="GO" id="GO:0005794">
    <property type="term" value="C:Golgi apparatus"/>
    <property type="evidence" value="ECO:0007669"/>
    <property type="project" value="TreeGrafter"/>
</dbReference>
<feature type="transmembrane region" description="Helical" evidence="6">
    <location>
        <begin position="116"/>
        <end position="139"/>
    </location>
</feature>
<gene>
    <name evidence="7" type="ORF">CBER1_08765</name>
</gene>
<keyword evidence="2 6" id="KW-0812">Transmembrane</keyword>
<comment type="subcellular location">
    <subcellularLocation>
        <location evidence="1">Membrane</location>
        <topology evidence="1">Multi-pass membrane protein</topology>
    </subcellularLocation>
</comment>
<feature type="compositionally biased region" description="Low complexity" evidence="5">
    <location>
        <begin position="465"/>
        <end position="481"/>
    </location>
</feature>
<feature type="transmembrane region" description="Helical" evidence="6">
    <location>
        <begin position="145"/>
        <end position="163"/>
    </location>
</feature>
<evidence type="ECO:0000256" key="3">
    <source>
        <dbReference type="ARBA" id="ARBA00022989"/>
    </source>
</evidence>
<evidence type="ECO:0000313" key="7">
    <source>
        <dbReference type="EMBL" id="PPJ51666.1"/>
    </source>
</evidence>
<dbReference type="AlphaFoldDB" id="A0A2S6BW08"/>
<feature type="transmembrane region" description="Helical" evidence="6">
    <location>
        <begin position="72"/>
        <end position="104"/>
    </location>
</feature>
<organism evidence="7 8">
    <name type="scientific">Cercospora berteroae</name>
    <dbReference type="NCBI Taxonomy" id="357750"/>
    <lineage>
        <taxon>Eukaryota</taxon>
        <taxon>Fungi</taxon>
        <taxon>Dikarya</taxon>
        <taxon>Ascomycota</taxon>
        <taxon>Pezizomycotina</taxon>
        <taxon>Dothideomycetes</taxon>
        <taxon>Dothideomycetidae</taxon>
        <taxon>Mycosphaerellales</taxon>
        <taxon>Mycosphaerellaceae</taxon>
        <taxon>Cercospora</taxon>
    </lineage>
</organism>
<dbReference type="STRING" id="357750.A0A2S6BW08"/>
<feature type="compositionally biased region" description="Low complexity" evidence="5">
    <location>
        <begin position="520"/>
        <end position="531"/>
    </location>
</feature>
<reference evidence="8" key="1">
    <citation type="journal article" date="2017" name="bioRxiv">
        <title>Conservation of a gene cluster reveals novel cercosporin biosynthetic mechanisms and extends production to the genus Colletotrichum.</title>
        <authorList>
            <person name="de Jonge R."/>
            <person name="Ebert M.K."/>
            <person name="Huitt-Roehl C.R."/>
            <person name="Pal P."/>
            <person name="Suttle J.C."/>
            <person name="Spanner R.E."/>
            <person name="Neubauer J.D."/>
            <person name="Jurick W.M.II."/>
            <person name="Stott K.A."/>
            <person name="Secor G.A."/>
            <person name="Thomma B.P.H.J."/>
            <person name="Van de Peer Y."/>
            <person name="Townsend C.A."/>
            <person name="Bolton M.D."/>
        </authorList>
    </citation>
    <scope>NUCLEOTIDE SEQUENCE [LARGE SCALE GENOMIC DNA]</scope>
    <source>
        <strain evidence="8">CBS538.71</strain>
    </source>
</reference>
<evidence type="ECO:0000256" key="1">
    <source>
        <dbReference type="ARBA" id="ARBA00004141"/>
    </source>
</evidence>
<feature type="region of interest" description="Disordered" evidence="5">
    <location>
        <begin position="300"/>
        <end position="617"/>
    </location>
</feature>
<feature type="compositionally biased region" description="Low complexity" evidence="5">
    <location>
        <begin position="312"/>
        <end position="322"/>
    </location>
</feature>
<dbReference type="EMBL" id="PNEN01001744">
    <property type="protein sequence ID" value="PPJ51666.1"/>
    <property type="molecule type" value="Genomic_DNA"/>
</dbReference>
<dbReference type="Proteomes" id="UP000237631">
    <property type="component" value="Unassembled WGS sequence"/>
</dbReference>
<dbReference type="PANTHER" id="PTHR19317">
    <property type="entry name" value="PRENYLATED RAB ACCEPTOR 1-RELATED"/>
    <property type="match status" value="1"/>
</dbReference>
<comment type="caution">
    <text evidence="7">The sequence shown here is derived from an EMBL/GenBank/DDBJ whole genome shotgun (WGS) entry which is preliminary data.</text>
</comment>
<feature type="compositionally biased region" description="Polar residues" evidence="5">
    <location>
        <begin position="350"/>
        <end position="366"/>
    </location>
</feature>
<name>A0A2S6BW08_9PEZI</name>